<gene>
    <name evidence="2" type="ORF">HNP84_007141</name>
</gene>
<comment type="caution">
    <text evidence="2">The sequence shown here is derived from an EMBL/GenBank/DDBJ whole genome shotgun (WGS) entry which is preliminary data.</text>
</comment>
<evidence type="ECO:0000313" key="2">
    <source>
        <dbReference type="EMBL" id="MBB5137389.1"/>
    </source>
</evidence>
<accession>A0A840PEH9</accession>
<evidence type="ECO:0000256" key="1">
    <source>
        <dbReference type="SAM" id="Phobius"/>
    </source>
</evidence>
<organism evidence="2 3">
    <name type="scientific">Thermocatellispora tengchongensis</name>
    <dbReference type="NCBI Taxonomy" id="1073253"/>
    <lineage>
        <taxon>Bacteria</taxon>
        <taxon>Bacillati</taxon>
        <taxon>Actinomycetota</taxon>
        <taxon>Actinomycetes</taxon>
        <taxon>Streptosporangiales</taxon>
        <taxon>Streptosporangiaceae</taxon>
        <taxon>Thermocatellispora</taxon>
    </lineage>
</organism>
<keyword evidence="1" id="KW-1133">Transmembrane helix</keyword>
<dbReference type="EMBL" id="JACHGN010000017">
    <property type="protein sequence ID" value="MBB5137389.1"/>
    <property type="molecule type" value="Genomic_DNA"/>
</dbReference>
<feature type="transmembrane region" description="Helical" evidence="1">
    <location>
        <begin position="125"/>
        <end position="146"/>
    </location>
</feature>
<dbReference type="AlphaFoldDB" id="A0A840PEH9"/>
<name>A0A840PEH9_9ACTN</name>
<proteinExistence type="predicted"/>
<feature type="transmembrane region" description="Helical" evidence="1">
    <location>
        <begin position="101"/>
        <end position="119"/>
    </location>
</feature>
<keyword evidence="3" id="KW-1185">Reference proteome</keyword>
<dbReference type="Proteomes" id="UP000578449">
    <property type="component" value="Unassembled WGS sequence"/>
</dbReference>
<reference evidence="2 3" key="1">
    <citation type="submission" date="2020-08" db="EMBL/GenBank/DDBJ databases">
        <title>Genomic Encyclopedia of Type Strains, Phase IV (KMG-IV): sequencing the most valuable type-strain genomes for metagenomic binning, comparative biology and taxonomic classification.</title>
        <authorList>
            <person name="Goeker M."/>
        </authorList>
    </citation>
    <scope>NUCLEOTIDE SEQUENCE [LARGE SCALE GENOMIC DNA]</scope>
    <source>
        <strain evidence="2 3">DSM 45615</strain>
    </source>
</reference>
<protein>
    <submittedName>
        <fullName evidence="2">Uncharacterized protein</fullName>
    </submittedName>
</protein>
<sequence length="186" mass="19492">MSAVEQAMRLARAAVFATVCVVASAGGHSFAGGMPVAMPALLAGAAVTFALALLLARRERGPEAVLAATTAAQFALHELFTRSAPMPVAATGHEHGGTPGLGMTIAHLTVALVTGWWLYRGESTVWLMLRLWGMPPLAVAWLLLAAPVRVRVPARIVTPAEARPYRPPVLAAAVYRRGPPPPVPAR</sequence>
<evidence type="ECO:0000313" key="3">
    <source>
        <dbReference type="Proteomes" id="UP000578449"/>
    </source>
</evidence>
<keyword evidence="1" id="KW-0472">Membrane</keyword>
<keyword evidence="1" id="KW-0812">Transmembrane</keyword>
<dbReference type="RefSeq" id="WP_185054298.1">
    <property type="nucleotide sequence ID" value="NZ_BAABIX010000012.1"/>
</dbReference>
<feature type="transmembrane region" description="Helical" evidence="1">
    <location>
        <begin position="37"/>
        <end position="56"/>
    </location>
</feature>